<evidence type="ECO:0008006" key="3">
    <source>
        <dbReference type="Google" id="ProtNLM"/>
    </source>
</evidence>
<evidence type="ECO:0000313" key="1">
    <source>
        <dbReference type="EMBL" id="MCX2979855.1"/>
    </source>
</evidence>
<reference evidence="1" key="1">
    <citation type="submission" date="2019-02" db="EMBL/GenBank/DDBJ databases">
        <authorList>
            <person name="Li S.-H."/>
        </authorList>
    </citation>
    <scope>NUCLEOTIDE SEQUENCE</scope>
    <source>
        <strain evidence="1">IMCC14734</strain>
    </source>
</reference>
<dbReference type="Proteomes" id="UP001143362">
    <property type="component" value="Unassembled WGS sequence"/>
</dbReference>
<protein>
    <recommendedName>
        <fullName evidence="3">Secreted protein</fullName>
    </recommendedName>
</protein>
<dbReference type="EMBL" id="SHNN01000001">
    <property type="protein sequence ID" value="MCX2979855.1"/>
    <property type="molecule type" value="Genomic_DNA"/>
</dbReference>
<sequence length="128" mass="14058">MIKSLYRALPVTLVMLTGTHLPGAAADELTDASMALCEKVRSCVMAEMGGQISPQIQAMLEPTLDQMCETMKNQVTQVPADHEMYQPALECLQSLEKISCATMTSGEDFITEPCRKYEDRGKQALGIE</sequence>
<accession>A0ABT3TC46</accession>
<organism evidence="1 2">
    <name type="scientific">Candidatus Litorirhabdus singularis</name>
    <dbReference type="NCBI Taxonomy" id="2518993"/>
    <lineage>
        <taxon>Bacteria</taxon>
        <taxon>Pseudomonadati</taxon>
        <taxon>Pseudomonadota</taxon>
        <taxon>Gammaproteobacteria</taxon>
        <taxon>Cellvibrionales</taxon>
        <taxon>Halieaceae</taxon>
        <taxon>Candidatus Litorirhabdus</taxon>
    </lineage>
</organism>
<comment type="caution">
    <text evidence="1">The sequence shown here is derived from an EMBL/GenBank/DDBJ whole genome shotgun (WGS) entry which is preliminary data.</text>
</comment>
<name>A0ABT3TC46_9GAMM</name>
<dbReference type="RefSeq" id="WP_279243845.1">
    <property type="nucleotide sequence ID" value="NZ_SHNN01000001.1"/>
</dbReference>
<keyword evidence="2" id="KW-1185">Reference proteome</keyword>
<evidence type="ECO:0000313" key="2">
    <source>
        <dbReference type="Proteomes" id="UP001143362"/>
    </source>
</evidence>
<gene>
    <name evidence="1" type="ORF">EYC98_03145</name>
</gene>
<proteinExistence type="predicted"/>